<evidence type="ECO:0000313" key="3">
    <source>
        <dbReference type="EMBL" id="SHH50410.1"/>
    </source>
</evidence>
<sequence length="251" mass="27147">MIGLFNDRYKISLLLASLFLLGAGVSVYFIYSLPGSLNLARGFEPSFLKVYLVISLTFLIGAISLANALRYKKEVIVFRDRKLEDSLAQQEAAASGKSTISLETVKASLEQTKGEKQILQAGLHAICKQVDAGQGALYRIVEEDGKRFAELKSGYALNLAESSVIRFEFGEGLIGQAAASGNTLYVDDVPEGYIKIVSGLGSASPKFLLITALKKTGQVQGILEIASFSPINEDQRKFVEEAAQLIADKIS</sequence>
<dbReference type="AlphaFoldDB" id="A0A1M5TIC3"/>
<dbReference type="SUPFAM" id="SSF55781">
    <property type="entry name" value="GAF domain-like"/>
    <property type="match status" value="1"/>
</dbReference>
<reference evidence="3 4" key="1">
    <citation type="submission" date="2016-11" db="EMBL/GenBank/DDBJ databases">
        <authorList>
            <person name="Jaros S."/>
            <person name="Januszkiewicz K."/>
            <person name="Wedrychowicz H."/>
        </authorList>
    </citation>
    <scope>NUCLEOTIDE SEQUENCE [LARGE SCALE GENOMIC DNA]</scope>
    <source>
        <strain evidence="3 4">DSM 24574</strain>
    </source>
</reference>
<gene>
    <name evidence="3" type="ORF">SAMN04488109_4095</name>
</gene>
<dbReference type="STRING" id="947013.SAMN04488109_4095"/>
<evidence type="ECO:0000256" key="1">
    <source>
        <dbReference type="SAM" id="Phobius"/>
    </source>
</evidence>
<dbReference type="Proteomes" id="UP000184212">
    <property type="component" value="Unassembled WGS sequence"/>
</dbReference>
<accession>A0A1M5TIC3</accession>
<dbReference type="EMBL" id="FQWQ01000003">
    <property type="protein sequence ID" value="SHH50410.1"/>
    <property type="molecule type" value="Genomic_DNA"/>
</dbReference>
<dbReference type="InterPro" id="IPR003018">
    <property type="entry name" value="GAF"/>
</dbReference>
<evidence type="ECO:0000259" key="2">
    <source>
        <dbReference type="Pfam" id="PF13185"/>
    </source>
</evidence>
<dbReference type="RefSeq" id="WP_073137719.1">
    <property type="nucleotide sequence ID" value="NZ_FQWQ01000003.1"/>
</dbReference>
<keyword evidence="4" id="KW-1185">Reference proteome</keyword>
<feature type="domain" description="GAF" evidence="2">
    <location>
        <begin position="114"/>
        <end position="248"/>
    </location>
</feature>
<organism evidence="3 4">
    <name type="scientific">Chryseolinea serpens</name>
    <dbReference type="NCBI Taxonomy" id="947013"/>
    <lineage>
        <taxon>Bacteria</taxon>
        <taxon>Pseudomonadati</taxon>
        <taxon>Bacteroidota</taxon>
        <taxon>Cytophagia</taxon>
        <taxon>Cytophagales</taxon>
        <taxon>Fulvivirgaceae</taxon>
        <taxon>Chryseolinea</taxon>
    </lineage>
</organism>
<dbReference type="Pfam" id="PF13185">
    <property type="entry name" value="GAF_2"/>
    <property type="match status" value="1"/>
</dbReference>
<proteinExistence type="predicted"/>
<dbReference type="InterPro" id="IPR029016">
    <property type="entry name" value="GAF-like_dom_sf"/>
</dbReference>
<protein>
    <submittedName>
        <fullName evidence="3">GAF domain-containing protein</fullName>
    </submittedName>
</protein>
<dbReference type="Gene3D" id="3.30.450.40">
    <property type="match status" value="1"/>
</dbReference>
<feature type="transmembrane region" description="Helical" evidence="1">
    <location>
        <begin position="51"/>
        <end position="69"/>
    </location>
</feature>
<feature type="transmembrane region" description="Helical" evidence="1">
    <location>
        <begin position="12"/>
        <end position="31"/>
    </location>
</feature>
<name>A0A1M5TIC3_9BACT</name>
<evidence type="ECO:0000313" key="4">
    <source>
        <dbReference type="Proteomes" id="UP000184212"/>
    </source>
</evidence>
<keyword evidence="1" id="KW-0472">Membrane</keyword>
<keyword evidence="1" id="KW-1133">Transmembrane helix</keyword>
<dbReference type="OrthoDB" id="1123380at2"/>
<keyword evidence="1" id="KW-0812">Transmembrane</keyword>